<organism evidence="2 3">
    <name type="scientific">Streptosporangium amethystogenes subsp. fukuiense</name>
    <dbReference type="NCBI Taxonomy" id="698418"/>
    <lineage>
        <taxon>Bacteria</taxon>
        <taxon>Bacillati</taxon>
        <taxon>Actinomycetota</taxon>
        <taxon>Actinomycetes</taxon>
        <taxon>Streptosporangiales</taxon>
        <taxon>Streptosporangiaceae</taxon>
        <taxon>Streptosporangium</taxon>
    </lineage>
</organism>
<evidence type="ECO:0000313" key="3">
    <source>
        <dbReference type="Proteomes" id="UP001596514"/>
    </source>
</evidence>
<feature type="transmembrane region" description="Helical" evidence="1">
    <location>
        <begin position="99"/>
        <end position="118"/>
    </location>
</feature>
<evidence type="ECO:0000313" key="2">
    <source>
        <dbReference type="EMBL" id="MFC7599615.1"/>
    </source>
</evidence>
<dbReference type="EMBL" id="JBHTEE010000001">
    <property type="protein sequence ID" value="MFC7599615.1"/>
    <property type="molecule type" value="Genomic_DNA"/>
</dbReference>
<keyword evidence="3" id="KW-1185">Reference proteome</keyword>
<proteinExistence type="predicted"/>
<reference evidence="3" key="1">
    <citation type="journal article" date="2019" name="Int. J. Syst. Evol. Microbiol.">
        <title>The Global Catalogue of Microorganisms (GCM) 10K type strain sequencing project: providing services to taxonomists for standard genome sequencing and annotation.</title>
        <authorList>
            <consortium name="The Broad Institute Genomics Platform"/>
            <consortium name="The Broad Institute Genome Sequencing Center for Infectious Disease"/>
            <person name="Wu L."/>
            <person name="Ma J."/>
        </authorList>
    </citation>
    <scope>NUCLEOTIDE SEQUENCE [LARGE SCALE GENOMIC DNA]</scope>
    <source>
        <strain evidence="3">JCM 10083</strain>
    </source>
</reference>
<keyword evidence="1" id="KW-1133">Transmembrane helix</keyword>
<sequence>MSEYPVPLAVEDFVPVVLTTCGVILLTRHVDARYRPGVLLAAVLIGAGGLAKASWKLTVALGGPDLTWLEQLLFPLLTAGFGLLAWILVSHHHSRTPRWVPPLVIGLSLLCAGGAALAGGMLPLLVSTTVFATLSGVHLILAAQRNRDPLTAALFGLQLLGFFILSPLAARPDQTLALQWVEQLSNSAAQAGFAIAAFRLCRPRRLEAVR</sequence>
<feature type="transmembrane region" description="Helical" evidence="1">
    <location>
        <begin position="67"/>
        <end position="87"/>
    </location>
</feature>
<gene>
    <name evidence="2" type="ORF">ACFQVD_05775</name>
</gene>
<evidence type="ECO:0000256" key="1">
    <source>
        <dbReference type="SAM" id="Phobius"/>
    </source>
</evidence>
<feature type="transmembrane region" description="Helical" evidence="1">
    <location>
        <begin position="38"/>
        <end position="55"/>
    </location>
</feature>
<comment type="caution">
    <text evidence="2">The sequence shown here is derived from an EMBL/GenBank/DDBJ whole genome shotgun (WGS) entry which is preliminary data.</text>
</comment>
<feature type="transmembrane region" description="Helical" evidence="1">
    <location>
        <begin position="150"/>
        <end position="170"/>
    </location>
</feature>
<name>A0ABW2STT8_9ACTN</name>
<dbReference type="Proteomes" id="UP001596514">
    <property type="component" value="Unassembled WGS sequence"/>
</dbReference>
<feature type="transmembrane region" description="Helical" evidence="1">
    <location>
        <begin position="6"/>
        <end position="26"/>
    </location>
</feature>
<accession>A0ABW2STT8</accession>
<keyword evidence="1" id="KW-0472">Membrane</keyword>
<protein>
    <submittedName>
        <fullName evidence="2">Uncharacterized protein</fullName>
    </submittedName>
</protein>
<dbReference type="RefSeq" id="WP_343963072.1">
    <property type="nucleotide sequence ID" value="NZ_BAAAGK010000014.1"/>
</dbReference>
<keyword evidence="1" id="KW-0812">Transmembrane</keyword>